<accession>A0A218W2F9</accession>
<evidence type="ECO:0000313" key="2">
    <source>
        <dbReference type="Proteomes" id="UP000197138"/>
    </source>
</evidence>
<name>A0A218W2F9_PUNGR</name>
<sequence length="67" mass="7581">MDHLRMDKTNAKEKQTVECVEKDATILLKFVRDYLGACPQMCHSGLQSGHGQSLHNDLELEVHLVDC</sequence>
<organism evidence="1 2">
    <name type="scientific">Punica granatum</name>
    <name type="common">Pomegranate</name>
    <dbReference type="NCBI Taxonomy" id="22663"/>
    <lineage>
        <taxon>Eukaryota</taxon>
        <taxon>Viridiplantae</taxon>
        <taxon>Streptophyta</taxon>
        <taxon>Embryophyta</taxon>
        <taxon>Tracheophyta</taxon>
        <taxon>Spermatophyta</taxon>
        <taxon>Magnoliopsida</taxon>
        <taxon>eudicotyledons</taxon>
        <taxon>Gunneridae</taxon>
        <taxon>Pentapetalae</taxon>
        <taxon>rosids</taxon>
        <taxon>malvids</taxon>
        <taxon>Myrtales</taxon>
        <taxon>Lythraceae</taxon>
        <taxon>Punica</taxon>
    </lineage>
</organism>
<dbReference type="Proteomes" id="UP000197138">
    <property type="component" value="Unassembled WGS sequence"/>
</dbReference>
<gene>
    <name evidence="1" type="ORF">CDL15_Pgr013519</name>
</gene>
<comment type="caution">
    <text evidence="1">The sequence shown here is derived from an EMBL/GenBank/DDBJ whole genome shotgun (WGS) entry which is preliminary data.</text>
</comment>
<dbReference type="AlphaFoldDB" id="A0A218W2F9"/>
<proteinExistence type="predicted"/>
<evidence type="ECO:0000313" key="1">
    <source>
        <dbReference type="EMBL" id="OWM66302.1"/>
    </source>
</evidence>
<reference evidence="2" key="1">
    <citation type="journal article" date="2017" name="Plant J.">
        <title>The pomegranate (Punica granatum L.) genome and the genomics of punicalagin biosynthesis.</title>
        <authorList>
            <person name="Qin G."/>
            <person name="Xu C."/>
            <person name="Ming R."/>
            <person name="Tang H."/>
            <person name="Guyot R."/>
            <person name="Kramer E.M."/>
            <person name="Hu Y."/>
            <person name="Yi X."/>
            <person name="Qi Y."/>
            <person name="Xu X."/>
            <person name="Gao Z."/>
            <person name="Pan H."/>
            <person name="Jian J."/>
            <person name="Tian Y."/>
            <person name="Yue Z."/>
            <person name="Xu Y."/>
        </authorList>
    </citation>
    <scope>NUCLEOTIDE SEQUENCE [LARGE SCALE GENOMIC DNA]</scope>
    <source>
        <strain evidence="2">cv. Dabenzi</strain>
    </source>
</reference>
<protein>
    <submittedName>
        <fullName evidence="1">Uncharacterized protein</fullName>
    </submittedName>
</protein>
<dbReference type="EMBL" id="MTKT01005554">
    <property type="protein sequence ID" value="OWM66302.1"/>
    <property type="molecule type" value="Genomic_DNA"/>
</dbReference>